<reference evidence="8 9" key="1">
    <citation type="submission" date="2019-02" db="EMBL/GenBank/DDBJ databases">
        <title>Deep-cultivation of Planctomycetes and their phenomic and genomic characterization uncovers novel biology.</title>
        <authorList>
            <person name="Wiegand S."/>
            <person name="Jogler M."/>
            <person name="Boedeker C."/>
            <person name="Pinto D."/>
            <person name="Vollmers J."/>
            <person name="Rivas-Marin E."/>
            <person name="Kohn T."/>
            <person name="Peeters S.H."/>
            <person name="Heuer A."/>
            <person name="Rast P."/>
            <person name="Oberbeckmann S."/>
            <person name="Bunk B."/>
            <person name="Jeske O."/>
            <person name="Meyerdierks A."/>
            <person name="Storesund J.E."/>
            <person name="Kallscheuer N."/>
            <person name="Luecker S."/>
            <person name="Lage O.M."/>
            <person name="Pohl T."/>
            <person name="Merkel B.J."/>
            <person name="Hornburger P."/>
            <person name="Mueller R.-W."/>
            <person name="Bruemmer F."/>
            <person name="Labrenz M."/>
            <person name="Spormann A.M."/>
            <person name="Op Den Camp H."/>
            <person name="Overmann J."/>
            <person name="Amann R."/>
            <person name="Jetten M.S.M."/>
            <person name="Mascher T."/>
            <person name="Medema M.H."/>
            <person name="Devos D.P."/>
            <person name="Kaster A.-K."/>
            <person name="Ovreas L."/>
            <person name="Rohde M."/>
            <person name="Galperin M.Y."/>
            <person name="Jogler C."/>
        </authorList>
    </citation>
    <scope>NUCLEOTIDE SEQUENCE [LARGE SCALE GENOMIC DNA]</scope>
    <source>
        <strain evidence="8 9">CA13</strain>
    </source>
</reference>
<feature type="transmembrane region" description="Helical" evidence="7">
    <location>
        <begin position="39"/>
        <end position="56"/>
    </location>
</feature>
<name>A0A5C5Z9S8_9BACT</name>
<accession>A0A5C5Z9S8</accession>
<keyword evidence="4 7" id="KW-0812">Transmembrane</keyword>
<evidence type="ECO:0000256" key="7">
    <source>
        <dbReference type="SAM" id="Phobius"/>
    </source>
</evidence>
<feature type="transmembrane region" description="Helical" evidence="7">
    <location>
        <begin position="409"/>
        <end position="427"/>
    </location>
</feature>
<gene>
    <name evidence="8" type="primary">wzxC</name>
    <name evidence="8" type="ORF">CA13_53290</name>
</gene>
<dbReference type="Pfam" id="PF13440">
    <property type="entry name" value="Polysacc_synt_3"/>
    <property type="match status" value="1"/>
</dbReference>
<feature type="transmembrane region" description="Helical" evidence="7">
    <location>
        <begin position="139"/>
        <end position="162"/>
    </location>
</feature>
<sequence>MKSELFSAGLIVGVGRFLSQMISSLRIVCVAWILAPDSVGVFGFAAGIMTLVQVCSETGMRSALIQRKGDVSEYISTVWVGQIFRGIMIALLILSTAPLFAAFYERPELKRILFALAFVPIIQGFENVGLILQERDLRFGRIVIIDFLVSAIDLATTLSIALIYPTPFALVAGQLVRAIFRVLAGFFAERRRPAFKFDWIKFKSLYAYGFWIFFSTIIGFVLIRGSDFYIGKKLGFTELGVFQVAYTLACVPLVQLMTIVNRVTFPALSRLQTDKASYANAFGKLFWATNLLVCATVIFFSLTADVITKYLFSDKYSEIAELLPVLAIWGGCRALGGMNSGALNAFGVPKYSVVFQLVMTAVLMILIVPLTNYFGIMGAAYSLAIAGIVGQLSRYSLIHQVLGVSYRQLFRIVFVPILLATTILVGTDSMITLLPDGDFVIRSIVSTMTALASFFLAMCFLDRYFQYDVIASTMEQAKARLMVFRSAAT</sequence>
<keyword evidence="6 7" id="KW-0472">Membrane</keyword>
<evidence type="ECO:0000256" key="3">
    <source>
        <dbReference type="ARBA" id="ARBA00022475"/>
    </source>
</evidence>
<comment type="caution">
    <text evidence="8">The sequence shown here is derived from an EMBL/GenBank/DDBJ whole genome shotgun (WGS) entry which is preliminary data.</text>
</comment>
<feature type="transmembrane region" description="Helical" evidence="7">
    <location>
        <begin position="439"/>
        <end position="461"/>
    </location>
</feature>
<dbReference type="PANTHER" id="PTHR30250">
    <property type="entry name" value="PST FAMILY PREDICTED COLANIC ACID TRANSPORTER"/>
    <property type="match status" value="1"/>
</dbReference>
<keyword evidence="3" id="KW-1003">Cell membrane</keyword>
<comment type="similarity">
    <text evidence="2">Belongs to the polysaccharide synthase family.</text>
</comment>
<comment type="subcellular location">
    <subcellularLocation>
        <location evidence="1">Cell membrane</location>
        <topology evidence="1">Multi-pass membrane protein</topology>
    </subcellularLocation>
</comment>
<dbReference type="PANTHER" id="PTHR30250:SF10">
    <property type="entry name" value="LIPOPOLYSACCHARIDE BIOSYNTHESIS PROTEIN WZXC"/>
    <property type="match status" value="1"/>
</dbReference>
<dbReference type="Proteomes" id="UP000315010">
    <property type="component" value="Unassembled WGS sequence"/>
</dbReference>
<organism evidence="8 9">
    <name type="scientific">Novipirellula herctigrandis</name>
    <dbReference type="NCBI Taxonomy" id="2527986"/>
    <lineage>
        <taxon>Bacteria</taxon>
        <taxon>Pseudomonadati</taxon>
        <taxon>Planctomycetota</taxon>
        <taxon>Planctomycetia</taxon>
        <taxon>Pirellulales</taxon>
        <taxon>Pirellulaceae</taxon>
        <taxon>Novipirellula</taxon>
    </lineage>
</organism>
<evidence type="ECO:0000256" key="4">
    <source>
        <dbReference type="ARBA" id="ARBA00022692"/>
    </source>
</evidence>
<proteinExistence type="inferred from homology"/>
<feature type="transmembrane region" description="Helical" evidence="7">
    <location>
        <begin position="112"/>
        <end position="132"/>
    </location>
</feature>
<evidence type="ECO:0000256" key="5">
    <source>
        <dbReference type="ARBA" id="ARBA00022989"/>
    </source>
</evidence>
<keyword evidence="9" id="KW-1185">Reference proteome</keyword>
<evidence type="ECO:0000256" key="2">
    <source>
        <dbReference type="ARBA" id="ARBA00007430"/>
    </source>
</evidence>
<keyword evidence="5 7" id="KW-1133">Transmembrane helix</keyword>
<feature type="transmembrane region" description="Helical" evidence="7">
    <location>
        <begin position="348"/>
        <end position="368"/>
    </location>
</feature>
<feature type="transmembrane region" description="Helical" evidence="7">
    <location>
        <begin position="243"/>
        <end position="264"/>
    </location>
</feature>
<feature type="transmembrane region" description="Helical" evidence="7">
    <location>
        <begin position="285"/>
        <end position="307"/>
    </location>
</feature>
<evidence type="ECO:0000256" key="1">
    <source>
        <dbReference type="ARBA" id="ARBA00004651"/>
    </source>
</evidence>
<dbReference type="InterPro" id="IPR050833">
    <property type="entry name" value="Poly_Biosynth_Transport"/>
</dbReference>
<dbReference type="AlphaFoldDB" id="A0A5C5Z9S8"/>
<feature type="transmembrane region" description="Helical" evidence="7">
    <location>
        <begin position="77"/>
        <end position="100"/>
    </location>
</feature>
<dbReference type="GO" id="GO:0005886">
    <property type="term" value="C:plasma membrane"/>
    <property type="evidence" value="ECO:0007669"/>
    <property type="project" value="UniProtKB-SubCell"/>
</dbReference>
<dbReference type="EMBL" id="SJPJ01000001">
    <property type="protein sequence ID" value="TWT83856.1"/>
    <property type="molecule type" value="Genomic_DNA"/>
</dbReference>
<protein>
    <submittedName>
        <fullName evidence="8">Lipopolysaccharide biosynthesis protein WzxC</fullName>
    </submittedName>
</protein>
<evidence type="ECO:0000256" key="6">
    <source>
        <dbReference type="ARBA" id="ARBA00023136"/>
    </source>
</evidence>
<evidence type="ECO:0000313" key="8">
    <source>
        <dbReference type="EMBL" id="TWT83856.1"/>
    </source>
</evidence>
<feature type="transmembrane region" description="Helical" evidence="7">
    <location>
        <begin position="205"/>
        <end position="223"/>
    </location>
</feature>
<evidence type="ECO:0000313" key="9">
    <source>
        <dbReference type="Proteomes" id="UP000315010"/>
    </source>
</evidence>